<keyword evidence="2" id="KW-0472">Membrane</keyword>
<feature type="transmembrane region" description="Helical" evidence="2">
    <location>
        <begin position="51"/>
        <end position="70"/>
    </location>
</feature>
<dbReference type="Proteomes" id="UP000323297">
    <property type="component" value="Unassembled WGS sequence"/>
</dbReference>
<feature type="coiled-coil region" evidence="1">
    <location>
        <begin position="73"/>
        <end position="100"/>
    </location>
</feature>
<dbReference type="EMBL" id="VTZD01000011">
    <property type="protein sequence ID" value="KAA1144475.1"/>
    <property type="molecule type" value="Genomic_DNA"/>
</dbReference>
<feature type="transmembrane region" description="Helical" evidence="2">
    <location>
        <begin position="26"/>
        <end position="45"/>
    </location>
</feature>
<keyword evidence="2" id="KW-1133">Transmembrane helix</keyword>
<protein>
    <recommendedName>
        <fullName evidence="5">SLATT domain-containing protein</fullName>
    </recommendedName>
</protein>
<proteinExistence type="predicted"/>
<evidence type="ECO:0000256" key="2">
    <source>
        <dbReference type="SAM" id="Phobius"/>
    </source>
</evidence>
<keyword evidence="2" id="KW-0812">Transmembrane</keyword>
<sequence>MNEELSRANEHVWRYFELHAQQRMTVFNFYIAITGLLAAGIGFTLQQGEKFAFFTSVMGVFILFISFIFWKLDQRVSILIKNAELALQELEAQFANANLRIISKDGSYNMLNSGIQSIWTYGKCFRISFAIVGISGLILAIIPFVLRISGS</sequence>
<reference evidence="3 4" key="1">
    <citation type="submission" date="2019-08" db="EMBL/GenBank/DDBJ databases">
        <title>Draft genome sequence of Citrobacter portucalensis strain isolated from green turtle.</title>
        <authorList>
            <person name="Fernandes M.R."/>
            <person name="Sellera F.P."/>
            <person name="Goldeberg D.W."/>
            <person name="Costa D.C."/>
            <person name="Lincopan N."/>
        </authorList>
    </citation>
    <scope>NUCLEOTIDE SEQUENCE [LARGE SCALE GENOMIC DNA]</scope>
    <source>
        <strain evidence="3 4">TV06</strain>
    </source>
</reference>
<accession>A0A5B0T3Y5</accession>
<evidence type="ECO:0000313" key="3">
    <source>
        <dbReference type="EMBL" id="KAA1144475.1"/>
    </source>
</evidence>
<organism evidence="3 4">
    <name type="scientific">Citrobacter portucalensis</name>
    <dbReference type="NCBI Taxonomy" id="1639133"/>
    <lineage>
        <taxon>Bacteria</taxon>
        <taxon>Pseudomonadati</taxon>
        <taxon>Pseudomonadota</taxon>
        <taxon>Gammaproteobacteria</taxon>
        <taxon>Enterobacterales</taxon>
        <taxon>Enterobacteriaceae</taxon>
        <taxon>Citrobacter</taxon>
        <taxon>Citrobacter freundii complex</taxon>
    </lineage>
</organism>
<evidence type="ECO:0000313" key="4">
    <source>
        <dbReference type="Proteomes" id="UP000323297"/>
    </source>
</evidence>
<feature type="transmembrane region" description="Helical" evidence="2">
    <location>
        <begin position="127"/>
        <end position="146"/>
    </location>
</feature>
<gene>
    <name evidence="3" type="ORF">D3H66_08625</name>
</gene>
<keyword evidence="1" id="KW-0175">Coiled coil</keyword>
<comment type="caution">
    <text evidence="3">The sequence shown here is derived from an EMBL/GenBank/DDBJ whole genome shotgun (WGS) entry which is preliminary data.</text>
</comment>
<evidence type="ECO:0008006" key="5">
    <source>
        <dbReference type="Google" id="ProtNLM"/>
    </source>
</evidence>
<evidence type="ECO:0000256" key="1">
    <source>
        <dbReference type="SAM" id="Coils"/>
    </source>
</evidence>
<dbReference type="RefSeq" id="WP_149607514.1">
    <property type="nucleotide sequence ID" value="NZ_VTZD01000011.1"/>
</dbReference>
<dbReference type="AlphaFoldDB" id="A0A5B0T3Y5"/>
<name>A0A5B0T3Y5_9ENTR</name>